<sequence length="340" mass="39042">MRGQASQLVMKLWRIFLKLPNSDLLQIQKTQIFHAAAKIGNVEFLTLLSHSYPDLIWNFDSENNSLFHIAVINRQEKVFSLIYHTGVRKDDIIILKDSDRNNILHLAGKKAPPSRLNIVSGPALQMQRELQWFKVVEKILRPSYLQMKNWDGQMPRELFTQKHETLQEDGEKWMKKTATSCMFVATLIDIVVFAVAFTVPGGYKQEKGSPIFLKDGWFTVFVTSDAVAIFTSTVSIMTFLSLFTAQYREDDFLFSLPAKLMVGLVTLFASIVCMVITFSATFFLVYKEEKHGTLPKVVAALGLLPITIYAMLNLKLWIALIHSTFFSSRFMFRPRHNRLF</sequence>
<dbReference type="OrthoDB" id="1921232at2759"/>
<dbReference type="GO" id="GO:0016020">
    <property type="term" value="C:membrane"/>
    <property type="evidence" value="ECO:0007669"/>
    <property type="project" value="TreeGrafter"/>
</dbReference>
<feature type="transmembrane region" description="Helical" evidence="1">
    <location>
        <begin position="177"/>
        <end position="197"/>
    </location>
</feature>
<accession>A0A8S0TJ79</accession>
<dbReference type="PANTHER" id="PTHR24177">
    <property type="entry name" value="CASKIN"/>
    <property type="match status" value="1"/>
</dbReference>
<dbReference type="InterPro" id="IPR026961">
    <property type="entry name" value="PGG_dom"/>
</dbReference>
<keyword evidence="1" id="KW-0472">Membrane</keyword>
<name>A0A8S0TJ79_OLEEU</name>
<proteinExistence type="predicted"/>
<dbReference type="Proteomes" id="UP000594638">
    <property type="component" value="Unassembled WGS sequence"/>
</dbReference>
<dbReference type="InterPro" id="IPR036770">
    <property type="entry name" value="Ankyrin_rpt-contain_sf"/>
</dbReference>
<keyword evidence="4" id="KW-1185">Reference proteome</keyword>
<dbReference type="EMBL" id="CACTIH010007250">
    <property type="protein sequence ID" value="CAA3005724.1"/>
    <property type="molecule type" value="Genomic_DNA"/>
</dbReference>
<evidence type="ECO:0000313" key="3">
    <source>
        <dbReference type="EMBL" id="CAA3005724.1"/>
    </source>
</evidence>
<keyword evidence="1" id="KW-0812">Transmembrane</keyword>
<keyword evidence="1" id="KW-1133">Transmembrane helix</keyword>
<feature type="transmembrane region" description="Helical" evidence="1">
    <location>
        <begin position="264"/>
        <end position="286"/>
    </location>
</feature>
<protein>
    <recommendedName>
        <fullName evidence="2">PGG domain-containing protein</fullName>
    </recommendedName>
</protein>
<dbReference type="PANTHER" id="PTHR24177:SF292">
    <property type="entry name" value="ANKYRIN REPEAT FAMILY PROTEIN-RELATED"/>
    <property type="match status" value="1"/>
</dbReference>
<reference evidence="3 4" key="1">
    <citation type="submission" date="2019-12" db="EMBL/GenBank/DDBJ databases">
        <authorList>
            <person name="Alioto T."/>
            <person name="Alioto T."/>
            <person name="Gomez Garrido J."/>
        </authorList>
    </citation>
    <scope>NUCLEOTIDE SEQUENCE [LARGE SCALE GENOMIC DNA]</scope>
</reference>
<evidence type="ECO:0000256" key="1">
    <source>
        <dbReference type="SAM" id="Phobius"/>
    </source>
</evidence>
<dbReference type="SUPFAM" id="SSF140860">
    <property type="entry name" value="Pseudo ankyrin repeat-like"/>
    <property type="match status" value="1"/>
</dbReference>
<comment type="caution">
    <text evidence="3">The sequence shown here is derived from an EMBL/GenBank/DDBJ whole genome shotgun (WGS) entry which is preliminary data.</text>
</comment>
<dbReference type="Pfam" id="PF13962">
    <property type="entry name" value="PGG"/>
    <property type="match status" value="1"/>
</dbReference>
<evidence type="ECO:0000313" key="4">
    <source>
        <dbReference type="Proteomes" id="UP000594638"/>
    </source>
</evidence>
<dbReference type="Gramene" id="OE9A097629T1">
    <property type="protein sequence ID" value="OE9A097629C1"/>
    <property type="gene ID" value="OE9A097629"/>
</dbReference>
<dbReference type="AlphaFoldDB" id="A0A8S0TJ79"/>
<feature type="transmembrane region" description="Helical" evidence="1">
    <location>
        <begin position="217"/>
        <end position="243"/>
    </location>
</feature>
<organism evidence="3 4">
    <name type="scientific">Olea europaea subsp. europaea</name>
    <dbReference type="NCBI Taxonomy" id="158383"/>
    <lineage>
        <taxon>Eukaryota</taxon>
        <taxon>Viridiplantae</taxon>
        <taxon>Streptophyta</taxon>
        <taxon>Embryophyta</taxon>
        <taxon>Tracheophyta</taxon>
        <taxon>Spermatophyta</taxon>
        <taxon>Magnoliopsida</taxon>
        <taxon>eudicotyledons</taxon>
        <taxon>Gunneridae</taxon>
        <taxon>Pentapetalae</taxon>
        <taxon>asterids</taxon>
        <taxon>lamiids</taxon>
        <taxon>Lamiales</taxon>
        <taxon>Oleaceae</taxon>
        <taxon>Oleeae</taxon>
        <taxon>Olea</taxon>
    </lineage>
</organism>
<dbReference type="Gene3D" id="1.25.40.20">
    <property type="entry name" value="Ankyrin repeat-containing domain"/>
    <property type="match status" value="1"/>
</dbReference>
<feature type="domain" description="PGG" evidence="2">
    <location>
        <begin position="171"/>
        <end position="284"/>
    </location>
</feature>
<gene>
    <name evidence="3" type="ORF">OLEA9_A097629</name>
</gene>
<evidence type="ECO:0000259" key="2">
    <source>
        <dbReference type="Pfam" id="PF13962"/>
    </source>
</evidence>
<feature type="transmembrane region" description="Helical" evidence="1">
    <location>
        <begin position="306"/>
        <end position="326"/>
    </location>
</feature>